<evidence type="ECO:0000259" key="8">
    <source>
        <dbReference type="Pfam" id="PF04095"/>
    </source>
</evidence>
<evidence type="ECO:0000256" key="6">
    <source>
        <dbReference type="ARBA" id="ARBA00035024"/>
    </source>
</evidence>
<dbReference type="OrthoDB" id="193380at2759"/>
<accession>A0A8E0S9D7</accession>
<protein>
    <recommendedName>
        <fullName evidence="7">Nicotinamide phosphoribosyltransferase</fullName>
        <ecNumber evidence="6">2.4.2.12</ecNumber>
    </recommendedName>
</protein>
<evidence type="ECO:0000313" key="9">
    <source>
        <dbReference type="EMBL" id="KAA0199619.1"/>
    </source>
</evidence>
<dbReference type="PANTHER" id="PTHR43816">
    <property type="entry name" value="NICOTINAMIDE PHOSPHORIBOSYLTRANSFERASE"/>
    <property type="match status" value="1"/>
</dbReference>
<keyword evidence="2" id="KW-0662">Pyridine nucleotide biosynthesis</keyword>
<gene>
    <name evidence="9" type="ORF">FBUS_09209</name>
</gene>
<evidence type="ECO:0000256" key="2">
    <source>
        <dbReference type="ARBA" id="ARBA00022642"/>
    </source>
</evidence>
<dbReference type="PANTHER" id="PTHR43816:SF1">
    <property type="entry name" value="NICOTINAMIDE PHOSPHORIBOSYLTRANSFERASE"/>
    <property type="match status" value="1"/>
</dbReference>
<keyword evidence="3 9" id="KW-0328">Glycosyltransferase</keyword>
<evidence type="ECO:0000256" key="4">
    <source>
        <dbReference type="ARBA" id="ARBA00022679"/>
    </source>
</evidence>
<dbReference type="EMBL" id="LUCM01001021">
    <property type="protein sequence ID" value="KAA0199619.1"/>
    <property type="molecule type" value="Genomic_DNA"/>
</dbReference>
<comment type="caution">
    <text evidence="9">The sequence shown here is derived from an EMBL/GenBank/DDBJ whole genome shotgun (WGS) entry which is preliminary data.</text>
</comment>
<organism evidence="9 10">
    <name type="scientific">Fasciolopsis buskii</name>
    <dbReference type="NCBI Taxonomy" id="27845"/>
    <lineage>
        <taxon>Eukaryota</taxon>
        <taxon>Metazoa</taxon>
        <taxon>Spiralia</taxon>
        <taxon>Lophotrochozoa</taxon>
        <taxon>Platyhelminthes</taxon>
        <taxon>Trematoda</taxon>
        <taxon>Digenea</taxon>
        <taxon>Plagiorchiida</taxon>
        <taxon>Echinostomata</taxon>
        <taxon>Echinostomatoidea</taxon>
        <taxon>Fasciolidae</taxon>
        <taxon>Fasciolopsis</taxon>
    </lineage>
</organism>
<evidence type="ECO:0000256" key="5">
    <source>
        <dbReference type="ARBA" id="ARBA00035007"/>
    </source>
</evidence>
<proteinExistence type="inferred from homology"/>
<comment type="pathway">
    <text evidence="5">Cofactor biosynthesis; NAD(+) biosynthesis; nicotinamide D-ribonucleotide from 5-phospho-alpha-D-ribose 1-diphosphate and nicotinamide: step 1/1.</text>
</comment>
<name>A0A8E0S9D7_9TREM</name>
<dbReference type="Pfam" id="PF04095">
    <property type="entry name" value="NAPRTase"/>
    <property type="match status" value="1"/>
</dbReference>
<dbReference type="Gene3D" id="3.20.20.70">
    <property type="entry name" value="Aldolase class I"/>
    <property type="match status" value="1"/>
</dbReference>
<dbReference type="EC" id="2.4.2.12" evidence="6"/>
<evidence type="ECO:0000256" key="3">
    <source>
        <dbReference type="ARBA" id="ARBA00022676"/>
    </source>
</evidence>
<dbReference type="UniPathway" id="UPA00253"/>
<evidence type="ECO:0000256" key="1">
    <source>
        <dbReference type="ARBA" id="ARBA00010897"/>
    </source>
</evidence>
<comment type="similarity">
    <text evidence="1">Belongs to the NAPRTase family.</text>
</comment>
<dbReference type="AlphaFoldDB" id="A0A8E0S9D7"/>
<dbReference type="InterPro" id="IPR041525">
    <property type="entry name" value="N/Namide_PRibTrfase"/>
</dbReference>
<dbReference type="SUPFAM" id="SSF51690">
    <property type="entry name" value="Nicotinate/Quinolinate PRTase C-terminal domain-like"/>
    <property type="match status" value="1"/>
</dbReference>
<dbReference type="InterPro" id="IPR013785">
    <property type="entry name" value="Aldolase_TIM"/>
</dbReference>
<keyword evidence="4" id="KW-0808">Transferase</keyword>
<dbReference type="InterPro" id="IPR016471">
    <property type="entry name" value="Nicotinamide_PRibTrfase"/>
</dbReference>
<keyword evidence="10" id="KW-1185">Reference proteome</keyword>
<evidence type="ECO:0000256" key="7">
    <source>
        <dbReference type="ARBA" id="ARBA00035036"/>
    </source>
</evidence>
<feature type="domain" description="Nicotinate/nicotinamide phosphoribosyltransferase" evidence="8">
    <location>
        <begin position="1"/>
        <end position="114"/>
    </location>
</feature>
<dbReference type="GO" id="GO:0009435">
    <property type="term" value="P:NAD+ biosynthetic process"/>
    <property type="evidence" value="ECO:0007669"/>
    <property type="project" value="UniProtKB-UniPathway"/>
</dbReference>
<dbReference type="InterPro" id="IPR036068">
    <property type="entry name" value="Nicotinate_pribotase-like_C"/>
</dbReference>
<dbReference type="Proteomes" id="UP000728185">
    <property type="component" value="Unassembled WGS sequence"/>
</dbReference>
<dbReference type="GO" id="GO:0047280">
    <property type="term" value="F:nicotinamide phosphoribosyltransferase activity"/>
    <property type="evidence" value="ECO:0007669"/>
    <property type="project" value="UniProtKB-EC"/>
</dbReference>
<sequence length="127" mass="14178">MTMWGEKHEVDAYHRLLDLYKDGTFSCVSDSYNVWEACEHIWGEQLRDKVINRNGTLVVRPDSGEPTTVVAKVLDILGSKFHYTVNDKGYRVLPSCIRVIQGDGISSESIGKLSGCPIKKTCLQSDG</sequence>
<reference evidence="9" key="1">
    <citation type="submission" date="2019-05" db="EMBL/GenBank/DDBJ databases">
        <title>Annotation for the trematode Fasciolopsis buski.</title>
        <authorList>
            <person name="Choi Y.-J."/>
        </authorList>
    </citation>
    <scope>NUCLEOTIDE SEQUENCE</scope>
    <source>
        <strain evidence="9">HT</strain>
        <tissue evidence="9">Whole worm</tissue>
    </source>
</reference>
<evidence type="ECO:0000313" key="10">
    <source>
        <dbReference type="Proteomes" id="UP000728185"/>
    </source>
</evidence>